<accession>A0A1H8MPK1</accession>
<gene>
    <name evidence="1" type="ORF">SAMN05216388_100977</name>
</gene>
<keyword evidence="2" id="KW-1185">Reference proteome</keyword>
<sequence>MTIRKGEKKLVESVDQFQNYLNVSEEEICKSLPDDKQETLLEEYNQLAKNLKHEAEETPEADTVDDLPDWAFEEWYQLVEIGTNNLIINVLESRDEEYIHLYDGIIHTIVELHPMEE</sequence>
<reference evidence="2" key="1">
    <citation type="submission" date="2016-10" db="EMBL/GenBank/DDBJ databases">
        <authorList>
            <person name="Varghese N."/>
            <person name="Submissions S."/>
        </authorList>
    </citation>
    <scope>NUCLEOTIDE SEQUENCE [LARGE SCALE GENOMIC DNA]</scope>
    <source>
        <strain evidence="2">IBRC-M 10043</strain>
    </source>
</reference>
<evidence type="ECO:0000313" key="2">
    <source>
        <dbReference type="Proteomes" id="UP000198775"/>
    </source>
</evidence>
<protein>
    <submittedName>
        <fullName evidence="1">Uncharacterized protein</fullName>
    </submittedName>
</protein>
<dbReference type="AlphaFoldDB" id="A0A1H8MPK1"/>
<proteinExistence type="predicted"/>
<evidence type="ECO:0000313" key="1">
    <source>
        <dbReference type="EMBL" id="SEO19315.1"/>
    </source>
</evidence>
<dbReference type="Proteomes" id="UP000198775">
    <property type="component" value="Unassembled WGS sequence"/>
</dbReference>
<organism evidence="1 2">
    <name type="scientific">Halorientalis persicus</name>
    <dbReference type="NCBI Taxonomy" id="1367881"/>
    <lineage>
        <taxon>Archaea</taxon>
        <taxon>Methanobacteriati</taxon>
        <taxon>Methanobacteriota</taxon>
        <taxon>Stenosarchaea group</taxon>
        <taxon>Halobacteria</taxon>
        <taxon>Halobacteriales</taxon>
        <taxon>Haloarculaceae</taxon>
        <taxon>Halorientalis</taxon>
    </lineage>
</organism>
<name>A0A1H8MPK1_9EURY</name>
<dbReference type="EMBL" id="FOCX01000009">
    <property type="protein sequence ID" value="SEO19315.1"/>
    <property type="molecule type" value="Genomic_DNA"/>
</dbReference>
<dbReference type="RefSeq" id="WP_092660068.1">
    <property type="nucleotide sequence ID" value="NZ_FOCX01000009.1"/>
</dbReference>